<evidence type="ECO:0000313" key="1">
    <source>
        <dbReference type="EMBL" id="KAK9681261.1"/>
    </source>
</evidence>
<organism evidence="1 2">
    <name type="scientific">Popillia japonica</name>
    <name type="common">Japanese beetle</name>
    <dbReference type="NCBI Taxonomy" id="7064"/>
    <lineage>
        <taxon>Eukaryota</taxon>
        <taxon>Metazoa</taxon>
        <taxon>Ecdysozoa</taxon>
        <taxon>Arthropoda</taxon>
        <taxon>Hexapoda</taxon>
        <taxon>Insecta</taxon>
        <taxon>Pterygota</taxon>
        <taxon>Neoptera</taxon>
        <taxon>Endopterygota</taxon>
        <taxon>Coleoptera</taxon>
        <taxon>Polyphaga</taxon>
        <taxon>Scarabaeiformia</taxon>
        <taxon>Scarabaeidae</taxon>
        <taxon>Rutelinae</taxon>
        <taxon>Popillia</taxon>
    </lineage>
</organism>
<comment type="caution">
    <text evidence="1">The sequence shown here is derived from an EMBL/GenBank/DDBJ whole genome shotgun (WGS) entry which is preliminary data.</text>
</comment>
<name>A0AAW1HXW9_POPJA</name>
<keyword evidence="2" id="KW-1185">Reference proteome</keyword>
<sequence>MLRATTERLRKAIIASLPTIESMVQALATLHNHLIDANSDKYCPRTLTDREDDGNFYDGEWRQDVYTNLLPVDRVVPILSNKMLKK</sequence>
<dbReference type="AlphaFoldDB" id="A0AAW1HXW9"/>
<protein>
    <submittedName>
        <fullName evidence="1">Uncharacterized protein</fullName>
    </submittedName>
</protein>
<proteinExistence type="predicted"/>
<evidence type="ECO:0000313" key="2">
    <source>
        <dbReference type="Proteomes" id="UP001458880"/>
    </source>
</evidence>
<accession>A0AAW1HXW9</accession>
<reference evidence="1 2" key="1">
    <citation type="journal article" date="2024" name="BMC Genomics">
        <title>De novo assembly and annotation of Popillia japonica's genome with initial clues to its potential as an invasive pest.</title>
        <authorList>
            <person name="Cucini C."/>
            <person name="Boschi S."/>
            <person name="Funari R."/>
            <person name="Cardaioli E."/>
            <person name="Iannotti N."/>
            <person name="Marturano G."/>
            <person name="Paoli F."/>
            <person name="Bruttini M."/>
            <person name="Carapelli A."/>
            <person name="Frati F."/>
            <person name="Nardi F."/>
        </authorList>
    </citation>
    <scope>NUCLEOTIDE SEQUENCE [LARGE SCALE GENOMIC DNA]</scope>
    <source>
        <strain evidence="1">DMR45628</strain>
    </source>
</reference>
<gene>
    <name evidence="1" type="ORF">QE152_g38463</name>
</gene>
<dbReference type="Proteomes" id="UP001458880">
    <property type="component" value="Unassembled WGS sequence"/>
</dbReference>
<dbReference type="EMBL" id="JASPKY010000829">
    <property type="protein sequence ID" value="KAK9681261.1"/>
    <property type="molecule type" value="Genomic_DNA"/>
</dbReference>